<reference evidence="1" key="1">
    <citation type="journal article" date="2022" name="bioRxiv">
        <title>Sequencing and chromosome-scale assembly of the giantPleurodeles waltlgenome.</title>
        <authorList>
            <person name="Brown T."/>
            <person name="Elewa A."/>
            <person name="Iarovenko S."/>
            <person name="Subramanian E."/>
            <person name="Araus A.J."/>
            <person name="Petzold A."/>
            <person name="Susuki M."/>
            <person name="Suzuki K.-i.T."/>
            <person name="Hayashi T."/>
            <person name="Toyoda A."/>
            <person name="Oliveira C."/>
            <person name="Osipova E."/>
            <person name="Leigh N.D."/>
            <person name="Simon A."/>
            <person name="Yun M.H."/>
        </authorList>
    </citation>
    <scope>NUCLEOTIDE SEQUENCE</scope>
    <source>
        <strain evidence="1">20211129_DDA</strain>
        <tissue evidence="1">Liver</tissue>
    </source>
</reference>
<proteinExistence type="predicted"/>
<dbReference type="Proteomes" id="UP001066276">
    <property type="component" value="Chromosome 2_1"/>
</dbReference>
<keyword evidence="2" id="KW-1185">Reference proteome</keyword>
<sequence length="185" mass="21187">MKKGLDLISVRISRWVVSLQDYDYTVRDVPGAYNKVADCLSRLSVEVEVLQEKEIHGDVSVCMVTGSVIKHDEWLKAVGDDEILQRVCELIRGGWRNDVKQDKDLVSFRRVKDELSVEDGILLRGLRSKGFQIGDKDRFNFYSDMSTAAAQRRRAFKTMLDLFKKQGMQAALVQQFKLEVLVNSQ</sequence>
<name>A0AAV7VAX1_PLEWA</name>
<protein>
    <submittedName>
        <fullName evidence="1">Uncharacterized protein</fullName>
    </submittedName>
</protein>
<evidence type="ECO:0000313" key="2">
    <source>
        <dbReference type="Proteomes" id="UP001066276"/>
    </source>
</evidence>
<dbReference type="PANTHER" id="PTHR37984">
    <property type="entry name" value="PROTEIN CBG26694"/>
    <property type="match status" value="1"/>
</dbReference>
<dbReference type="PANTHER" id="PTHR37984:SF15">
    <property type="entry name" value="INTEGRASE CATALYTIC DOMAIN-CONTAINING PROTEIN"/>
    <property type="match status" value="1"/>
</dbReference>
<gene>
    <name evidence="1" type="ORF">NDU88_001663</name>
</gene>
<dbReference type="AlphaFoldDB" id="A0AAV7VAX1"/>
<dbReference type="EMBL" id="JANPWB010000003">
    <property type="protein sequence ID" value="KAJ1197815.1"/>
    <property type="molecule type" value="Genomic_DNA"/>
</dbReference>
<accession>A0AAV7VAX1</accession>
<organism evidence="1 2">
    <name type="scientific">Pleurodeles waltl</name>
    <name type="common">Iberian ribbed newt</name>
    <dbReference type="NCBI Taxonomy" id="8319"/>
    <lineage>
        <taxon>Eukaryota</taxon>
        <taxon>Metazoa</taxon>
        <taxon>Chordata</taxon>
        <taxon>Craniata</taxon>
        <taxon>Vertebrata</taxon>
        <taxon>Euteleostomi</taxon>
        <taxon>Amphibia</taxon>
        <taxon>Batrachia</taxon>
        <taxon>Caudata</taxon>
        <taxon>Salamandroidea</taxon>
        <taxon>Salamandridae</taxon>
        <taxon>Pleurodelinae</taxon>
        <taxon>Pleurodeles</taxon>
    </lineage>
</organism>
<comment type="caution">
    <text evidence="1">The sequence shown here is derived from an EMBL/GenBank/DDBJ whole genome shotgun (WGS) entry which is preliminary data.</text>
</comment>
<evidence type="ECO:0000313" key="1">
    <source>
        <dbReference type="EMBL" id="KAJ1197815.1"/>
    </source>
</evidence>
<dbReference type="InterPro" id="IPR050951">
    <property type="entry name" value="Retrovirus_Pol_polyprotein"/>
</dbReference>